<sequence>MGKIKYLIVFAIVGVIFWGVFAFINKALYVSEVINVERYRSCTIGKCQGRRHKMTIQDERKRVDLFNIFISKRIKKAMPWEKDFKTYVRIITDDNNLVIYNNEYLSVQKDDMEIIYRFVKPINPDLLEAFFDNYGETL</sequence>
<keyword evidence="1" id="KW-0472">Membrane</keyword>
<evidence type="ECO:0000313" key="2">
    <source>
        <dbReference type="EMBL" id="QUI23069.1"/>
    </source>
</evidence>
<dbReference type="EMBL" id="CP058649">
    <property type="protein sequence ID" value="QUI23069.1"/>
    <property type="molecule type" value="Genomic_DNA"/>
</dbReference>
<reference evidence="2" key="1">
    <citation type="submission" date="2020-07" db="EMBL/GenBank/DDBJ databases">
        <title>Vallitalea pronyensis genome.</title>
        <authorList>
            <person name="Postec A."/>
        </authorList>
    </citation>
    <scope>NUCLEOTIDE SEQUENCE</scope>
    <source>
        <strain evidence="2">FatNI3</strain>
    </source>
</reference>
<keyword evidence="1" id="KW-0812">Transmembrane</keyword>
<dbReference type="KEGG" id="vpy:HZI73_12565"/>
<accession>A0A8J8SH51</accession>
<protein>
    <submittedName>
        <fullName evidence="2">Uncharacterized protein</fullName>
    </submittedName>
</protein>
<keyword evidence="3" id="KW-1185">Reference proteome</keyword>
<feature type="transmembrane region" description="Helical" evidence="1">
    <location>
        <begin position="6"/>
        <end position="24"/>
    </location>
</feature>
<dbReference type="AlphaFoldDB" id="A0A8J8SH51"/>
<keyword evidence="1" id="KW-1133">Transmembrane helix</keyword>
<evidence type="ECO:0000256" key="1">
    <source>
        <dbReference type="SAM" id="Phobius"/>
    </source>
</evidence>
<gene>
    <name evidence="2" type="ORF">HZI73_12565</name>
</gene>
<dbReference type="RefSeq" id="WP_212698570.1">
    <property type="nucleotide sequence ID" value="NZ_CP058649.1"/>
</dbReference>
<proteinExistence type="predicted"/>
<organism evidence="2 3">
    <name type="scientific">Vallitalea pronyensis</name>
    <dbReference type="NCBI Taxonomy" id="1348613"/>
    <lineage>
        <taxon>Bacteria</taxon>
        <taxon>Bacillati</taxon>
        <taxon>Bacillota</taxon>
        <taxon>Clostridia</taxon>
        <taxon>Lachnospirales</taxon>
        <taxon>Vallitaleaceae</taxon>
        <taxon>Vallitalea</taxon>
    </lineage>
</organism>
<name>A0A8J8SH51_9FIRM</name>
<evidence type="ECO:0000313" key="3">
    <source>
        <dbReference type="Proteomes" id="UP000683246"/>
    </source>
</evidence>
<dbReference type="Proteomes" id="UP000683246">
    <property type="component" value="Chromosome"/>
</dbReference>